<accession>A0A1W1CH14</accession>
<sequence length="620" mass="68811">MSATDEDDNTSTRNIAVSVLSAEDNADAPVLTMSIGSVDTITYETNNFDNDKELWDDSDGGSDITLGTDPEKTMKIDYANTATETFTGLEAGKEVSISFETSIGSGWDDSDDEPTEYDHLDITLNDSDKVVYTKELKSDLDNNVNHNISATVDSNGELKVNIINNADGADEEVYIDNFTITSYKYDINLGASLKDSNDDEILSNITLKDLPKGSTLEYSDGNAVDKVDGEYIVDITKLDEQDNITVTLFTGKEITTEQSNAITSSVTATEPTGDTATVERKMEDTGDATIVDGIIEGLYYETTSGFKGYTDENGEFDYYDGDEVTFKIGDLVVGSMDMGNTDDDKVFLQDLANVDRTDMNDEYVENMAVLLQSIDNSDGDNIVITQEMRDSFVDNDIDLVNISEEELAGVIEDVGKTAISEDDAMEHVGDMLEEYDGVEDGTLDDRVADDVTDDTLVVDEDIVSDDTLAKEDEIVNDDEDVIIDDTLLEEDVVDNEDEDDIDITEEEIRDEDNLTVDENEDDIVENIDLEEDETLNFDNLDDEPVENDIIENNDIEENDGLYIDDVLKTDEDEIIIEEEVADTKEVVETEEEPVTSNYDDYKDSDNSMTVIDDYQYNDLI</sequence>
<name>A0A1W1CH14_9ZZZZ</name>
<evidence type="ECO:0000256" key="1">
    <source>
        <dbReference type="SAM" id="MobiDB-lite"/>
    </source>
</evidence>
<proteinExistence type="predicted"/>
<feature type="region of interest" description="Disordered" evidence="1">
    <location>
        <begin position="584"/>
        <end position="609"/>
    </location>
</feature>
<organism evidence="2">
    <name type="scientific">hydrothermal vent metagenome</name>
    <dbReference type="NCBI Taxonomy" id="652676"/>
    <lineage>
        <taxon>unclassified sequences</taxon>
        <taxon>metagenomes</taxon>
        <taxon>ecological metagenomes</taxon>
    </lineage>
</organism>
<protein>
    <submittedName>
        <fullName evidence="2">Uncharacterized protein</fullName>
    </submittedName>
</protein>
<gene>
    <name evidence="2" type="ORF">MNB_SV-9-1733</name>
</gene>
<evidence type="ECO:0000313" key="2">
    <source>
        <dbReference type="EMBL" id="SFV65054.1"/>
    </source>
</evidence>
<dbReference type="AlphaFoldDB" id="A0A1W1CH14"/>
<reference evidence="2" key="1">
    <citation type="submission" date="2016-10" db="EMBL/GenBank/DDBJ databases">
        <authorList>
            <person name="de Groot N.N."/>
        </authorList>
    </citation>
    <scope>NUCLEOTIDE SEQUENCE</scope>
</reference>
<dbReference type="EMBL" id="FPHG01000068">
    <property type="protein sequence ID" value="SFV65054.1"/>
    <property type="molecule type" value="Genomic_DNA"/>
</dbReference>